<name>A0A8J2WYG4_9STRA</name>
<reference evidence="3" key="1">
    <citation type="submission" date="2021-11" db="EMBL/GenBank/DDBJ databases">
        <authorList>
            <consortium name="Genoscope - CEA"/>
            <person name="William W."/>
        </authorList>
    </citation>
    <scope>NUCLEOTIDE SEQUENCE</scope>
</reference>
<evidence type="ECO:0000256" key="2">
    <source>
        <dbReference type="SAM" id="MobiDB-lite"/>
    </source>
</evidence>
<dbReference type="OrthoDB" id="10673999at2759"/>
<feature type="coiled-coil region" evidence="1">
    <location>
        <begin position="157"/>
        <end position="184"/>
    </location>
</feature>
<feature type="region of interest" description="Disordered" evidence="2">
    <location>
        <begin position="331"/>
        <end position="350"/>
    </location>
</feature>
<evidence type="ECO:0000313" key="3">
    <source>
        <dbReference type="EMBL" id="CAH0373492.1"/>
    </source>
</evidence>
<evidence type="ECO:0000256" key="1">
    <source>
        <dbReference type="SAM" id="Coils"/>
    </source>
</evidence>
<organism evidence="3 4">
    <name type="scientific">Pelagomonas calceolata</name>
    <dbReference type="NCBI Taxonomy" id="35677"/>
    <lineage>
        <taxon>Eukaryota</taxon>
        <taxon>Sar</taxon>
        <taxon>Stramenopiles</taxon>
        <taxon>Ochrophyta</taxon>
        <taxon>Pelagophyceae</taxon>
        <taxon>Pelagomonadales</taxon>
        <taxon>Pelagomonadaceae</taxon>
        <taxon>Pelagomonas</taxon>
    </lineage>
</organism>
<comment type="caution">
    <text evidence="3">The sequence shown here is derived from an EMBL/GenBank/DDBJ whole genome shotgun (WGS) entry which is preliminary data.</text>
</comment>
<proteinExistence type="predicted"/>
<protein>
    <submittedName>
        <fullName evidence="3">Uncharacterized protein</fullName>
    </submittedName>
</protein>
<dbReference type="AlphaFoldDB" id="A0A8J2WYG4"/>
<dbReference type="EMBL" id="CAKKNE010000004">
    <property type="protein sequence ID" value="CAH0373492.1"/>
    <property type="molecule type" value="Genomic_DNA"/>
</dbReference>
<sequence length="469" mass="52587">MPKKGKKGKKAAAEEAARLEAEKAAAEAEAKRKFEEELKAREAALLLREEQIAKREQDAQALETDFRSKLEGLDAEVTLRARSGIAAAEAREAATERRAKMREEEAAQREAVFREAETTMAVREVEVAAREAAMGENVIGGVAARLDAMLSDQAISRDQMTQRKKEIAKEREALKLREQAWRDEVLKMEATLAQKERDARGRVEREERKLMQKDFTLKRRLARRVKEASAIVQAHRAECDVRDRRLRVREEEIRRRNTDLVYLLRRARKYEATAKRSQQRLDPATVDVDDAPWEQRPQTAPLRRSVTPEINPELDDLELRATQGLETYGDEVPDANEIKSPTNLYRPPTNPAEKFTDFKKLPEPSVPADEFRAVLKRVQGMEDELAQELLGHTGADPDDEADAVEAALKDVQAAERLVLAAEGLSASPSKSRPYAARNLDAALGPAPAPFSLDDDGPVGFDLPDFAVEA</sequence>
<gene>
    <name evidence="3" type="ORF">PECAL_4P06960</name>
</gene>
<keyword evidence="1" id="KW-0175">Coiled coil</keyword>
<accession>A0A8J2WYG4</accession>
<keyword evidence="4" id="KW-1185">Reference proteome</keyword>
<evidence type="ECO:0000313" key="4">
    <source>
        <dbReference type="Proteomes" id="UP000789595"/>
    </source>
</evidence>
<dbReference type="Proteomes" id="UP000789595">
    <property type="component" value="Unassembled WGS sequence"/>
</dbReference>
<feature type="coiled-coil region" evidence="1">
    <location>
        <begin position="9"/>
        <end position="38"/>
    </location>
</feature>